<accession>A0ABS6DQR4</accession>
<reference evidence="6" key="1">
    <citation type="submission" date="2021-06" db="EMBL/GenBank/DDBJ databases">
        <title>Novel Mycoplasma species detected in California sea lions (Zalophus californianus) from the USA.</title>
        <authorList>
            <person name="Volokhov D.V."/>
            <person name="Furtak V.A."/>
            <person name="Zagorodnyaya T.A."/>
        </authorList>
    </citation>
    <scope>NUCLEOTIDE SEQUENCE [LARGE SCALE GENOMIC DNA]</scope>
    <source>
        <strain evidence="6">CSL 5346</strain>
    </source>
</reference>
<evidence type="ECO:0000259" key="3">
    <source>
        <dbReference type="Pfam" id="PF26360"/>
    </source>
</evidence>
<evidence type="ECO:0000259" key="4">
    <source>
        <dbReference type="Pfam" id="PF26361"/>
    </source>
</evidence>
<feature type="region of interest" description="Disordered" evidence="1">
    <location>
        <begin position="62"/>
        <end position="163"/>
    </location>
</feature>
<dbReference type="NCBIfam" id="TIGR04526">
    <property type="entry name" value="predic_Ig_block"/>
    <property type="match status" value="1"/>
</dbReference>
<keyword evidence="7" id="KW-1185">Reference proteome</keyword>
<dbReference type="RefSeq" id="WP_216488704.1">
    <property type="nucleotide sequence ID" value="NZ_JAHMHH010000001.1"/>
</dbReference>
<gene>
    <name evidence="6" type="ORF">KQ875_01535</name>
</gene>
<feature type="compositionally biased region" description="Basic and acidic residues" evidence="1">
    <location>
        <begin position="144"/>
        <end position="154"/>
    </location>
</feature>
<feature type="domain" description="IgG-blocking virulence" evidence="3">
    <location>
        <begin position="361"/>
        <end position="562"/>
    </location>
</feature>
<keyword evidence="2" id="KW-0472">Membrane</keyword>
<dbReference type="EMBL" id="JAHMHH010000001">
    <property type="protein sequence ID" value="MBU4692277.1"/>
    <property type="molecule type" value="Genomic_DNA"/>
</dbReference>
<organism evidence="6 7">
    <name type="scientific">Mycoplasma zalophi</name>
    <dbReference type="NCBI Taxonomy" id="191287"/>
    <lineage>
        <taxon>Bacteria</taxon>
        <taxon>Bacillati</taxon>
        <taxon>Mycoplasmatota</taxon>
        <taxon>Mollicutes</taxon>
        <taxon>Mycoplasmataceae</taxon>
        <taxon>Mycoplasma</taxon>
    </lineage>
</organism>
<feature type="domain" description="Mycoplasma immunoglobulin binding protein arm" evidence="4">
    <location>
        <begin position="211"/>
        <end position="355"/>
    </location>
</feature>
<evidence type="ECO:0000259" key="5">
    <source>
        <dbReference type="Pfam" id="PF26364"/>
    </source>
</evidence>
<keyword evidence="2" id="KW-1133">Transmembrane helix</keyword>
<feature type="transmembrane region" description="Helical" evidence="2">
    <location>
        <begin position="12"/>
        <end position="32"/>
    </location>
</feature>
<dbReference type="Pfam" id="PF26360">
    <property type="entry name" value="MIB_M1"/>
    <property type="match status" value="1"/>
</dbReference>
<feature type="domain" description="Mycoplasma immunoglobulin binding protein M2" evidence="5">
    <location>
        <begin position="572"/>
        <end position="765"/>
    </location>
</feature>
<evidence type="ECO:0000256" key="2">
    <source>
        <dbReference type="SAM" id="Phobius"/>
    </source>
</evidence>
<dbReference type="InterPro" id="IPR030941">
    <property type="entry name" value="Predic_Ig_block"/>
</dbReference>
<feature type="compositionally biased region" description="Basic and acidic residues" evidence="1">
    <location>
        <begin position="93"/>
        <end position="119"/>
    </location>
</feature>
<dbReference type="Pfam" id="PF26361">
    <property type="entry name" value="MIB_arm"/>
    <property type="match status" value="1"/>
</dbReference>
<feature type="compositionally biased region" description="Pro residues" evidence="1">
    <location>
        <begin position="120"/>
        <end position="143"/>
    </location>
</feature>
<dbReference type="Pfam" id="PF26364">
    <property type="entry name" value="MIB_M2"/>
    <property type="match status" value="1"/>
</dbReference>
<comment type="caution">
    <text evidence="6">The sequence shown here is derived from an EMBL/GenBank/DDBJ whole genome shotgun (WGS) entry which is preliminary data.</text>
</comment>
<evidence type="ECO:0000313" key="6">
    <source>
        <dbReference type="EMBL" id="MBU4692277.1"/>
    </source>
</evidence>
<feature type="compositionally biased region" description="Polar residues" evidence="1">
    <location>
        <begin position="62"/>
        <end position="71"/>
    </location>
</feature>
<sequence>MKFFKTKKQKILLVTTGSVFIASIVASFSIYLTNKTHKQVLFYNSQGKTKINFVDGNNVDLANTVPSNSDSNLKKIVEETPPPKPEIPPVIEKIPEPEPEPEKPKPIPKPEEPKPKPEPIPEPPKPEPQPVPEAPKPKPIPKPEPPKPKPETKPKKSQSNSKIVVAGVEVDADITFKPPRKQQSYDVDNNIVNRVPYVNDSTDKLNSITVTKELRTAAINKAIGVGTKEGLASFWFKNIVADALEAYNQKPEEFDLYINNHRNVYSKAFEKWSRLFDSDNVVNFLKEEVKPQYQSMHFKSKDHRYIWLYSNLDWTKFTKLSSNAEAQLKKGYVLDPDNAYIREDGSLDSYSYGQPDRFNSVTSRMSRDNSTKRVFSYNSYWWRSPYDVENGNYPGWTKKDANNDPIFEGLIQSGDGIKTLHMTRDVKTNDPDQINDGYVVEIDAANEAGYSKTLELINKLKAKNANIVSYRIKNMGKNSSAQAFKPILRALPDNILQVELFFSAQATNTSSLIALEDKHIKELSLYTLGNSLQDEWSINPFALRNTAWVNTNDYNVSFDYARNKDIATRITFNTLAFDKEDYLENDHDHLKRINLGLRMAYYTRNNEPIFQGSFGPGLNPDNDEGNNSYATMLDFSRVPQIRSLSGLVFRDEYKPSNKPRKITKVRFFNDKNTYEISEKDLFEAGLENMITPSPAGVPKIAFSNGSLTTKFKIKENDLTSQAISNLVKFKKYVQNENPSFSGIVVINPGNEALKSKLESAGFNVEFEHDYEIS</sequence>
<dbReference type="Proteomes" id="UP000718793">
    <property type="component" value="Unassembled WGS sequence"/>
</dbReference>
<evidence type="ECO:0000313" key="7">
    <source>
        <dbReference type="Proteomes" id="UP000718793"/>
    </source>
</evidence>
<name>A0ABS6DQR4_9MOLU</name>
<dbReference type="NCBIfam" id="TIGR04524">
    <property type="entry name" value="mycoplas_M_dom"/>
    <property type="match status" value="1"/>
</dbReference>
<dbReference type="InterPro" id="IPR058861">
    <property type="entry name" value="MIB_arm"/>
</dbReference>
<evidence type="ECO:0000256" key="1">
    <source>
        <dbReference type="SAM" id="MobiDB-lite"/>
    </source>
</evidence>
<keyword evidence="2" id="KW-0812">Transmembrane</keyword>
<proteinExistence type="predicted"/>
<dbReference type="InterPro" id="IPR058860">
    <property type="entry name" value="MIB_M2"/>
</dbReference>
<protein>
    <submittedName>
        <fullName evidence="6">Immunoglobulin-blocking virulence protein</fullName>
    </submittedName>
</protein>
<dbReference type="InterPro" id="IPR030942">
    <property type="entry name" value="Mycoplas_M_dom"/>
</dbReference>